<dbReference type="EMBL" id="JABBNI010000020">
    <property type="protein sequence ID" value="NMM63293.1"/>
    <property type="molecule type" value="Genomic_DNA"/>
</dbReference>
<keyword evidence="7 8" id="KW-0472">Membrane</keyword>
<evidence type="ECO:0000256" key="4">
    <source>
        <dbReference type="ARBA" id="ARBA00022679"/>
    </source>
</evidence>
<reference evidence="9 10" key="2">
    <citation type="submission" date="2020-06" db="EMBL/GenBank/DDBJ databases">
        <title>Complete Genome Sequence of Clostridium muelleri sp. nov. P21T, an Acid-Alcohol Producing Acetogen Isolated from Old Hay.</title>
        <authorList>
            <person name="Duncan K.E."/>
            <person name="Tanner R.S."/>
        </authorList>
    </citation>
    <scope>NUCLEOTIDE SEQUENCE [LARGE SCALE GENOMIC DNA]</scope>
    <source>
        <strain evidence="9 10">P21</strain>
    </source>
</reference>
<comment type="caution">
    <text evidence="9">The sequence shown here is derived from an EMBL/GenBank/DDBJ whole genome shotgun (WGS) entry which is preliminary data.</text>
</comment>
<reference evidence="9 10" key="1">
    <citation type="submission" date="2020-04" db="EMBL/GenBank/DDBJ databases">
        <authorList>
            <person name="Doyle D.A."/>
        </authorList>
    </citation>
    <scope>NUCLEOTIDE SEQUENCE [LARGE SCALE GENOMIC DNA]</scope>
    <source>
        <strain evidence="9 10">P21</strain>
    </source>
</reference>
<dbReference type="InterPro" id="IPR050297">
    <property type="entry name" value="LipidA_mod_glycosyltrf_83"/>
</dbReference>
<comment type="subcellular location">
    <subcellularLocation>
        <location evidence="1">Cell membrane</location>
        <topology evidence="1">Multi-pass membrane protein</topology>
    </subcellularLocation>
</comment>
<gene>
    <name evidence="9" type="ORF">HBE96_11510</name>
</gene>
<sequence length="421" mass="48549">MESIDKVTDDASFSEENYYKSITVLGILICILWISIVKTQPFSDFAYYNGIAKQIARGGSWGNTYTSVGYSIILGGIYKVFGSSLAVAKVFNLVLTFFNYMLIYNILKNTNLETNKRKLIYTLFVLFPDNIFYNSILGTEILFTTILLLITLVYHKDIKHKYIVIGILTGVNTMIKPFFIIFFFAVFIIEIILKIKAIKVIKHSLIILITSVLVISPWIYRNTKLIGQFTYVSNNSGIVLYINNNSQNHYGAWMPASEVEDSIVNKKEYIKANMTEKNKMLSTAAKKWIKDHPMQFIELGFKRLYNTYLGGYSISYSFNGAGLNKYIEDGLTVYSSSVSIFTALISIIVMIVYSKRIICSMFNKEKINPYSVYNLICFYMFSCVYFITEGQPRYNFPVIFIMVYFFSNLTEIKRVKVYERK</sequence>
<dbReference type="AlphaFoldDB" id="A0A7Y0EH18"/>
<keyword evidence="5 8" id="KW-0812">Transmembrane</keyword>
<evidence type="ECO:0000256" key="3">
    <source>
        <dbReference type="ARBA" id="ARBA00022676"/>
    </source>
</evidence>
<dbReference type="GO" id="GO:0009103">
    <property type="term" value="P:lipopolysaccharide biosynthetic process"/>
    <property type="evidence" value="ECO:0007669"/>
    <property type="project" value="UniProtKB-ARBA"/>
</dbReference>
<dbReference type="PANTHER" id="PTHR33908">
    <property type="entry name" value="MANNOSYLTRANSFERASE YKCB-RELATED"/>
    <property type="match status" value="1"/>
</dbReference>
<feature type="transmembrane region" description="Helical" evidence="8">
    <location>
        <begin position="200"/>
        <end position="220"/>
    </location>
</feature>
<feature type="transmembrane region" description="Helical" evidence="8">
    <location>
        <begin position="58"/>
        <end position="78"/>
    </location>
</feature>
<dbReference type="RefSeq" id="WP_169297896.1">
    <property type="nucleotide sequence ID" value="NZ_JABBNI010000020.1"/>
</dbReference>
<evidence type="ECO:0000256" key="8">
    <source>
        <dbReference type="SAM" id="Phobius"/>
    </source>
</evidence>
<protein>
    <recommendedName>
        <fullName evidence="11">Glycosyltransferase RgtA/B/C/D-like domain-containing protein</fullName>
    </recommendedName>
</protein>
<keyword evidence="3" id="KW-0328">Glycosyltransferase</keyword>
<evidence type="ECO:0000256" key="6">
    <source>
        <dbReference type="ARBA" id="ARBA00022989"/>
    </source>
</evidence>
<keyword evidence="10" id="KW-1185">Reference proteome</keyword>
<evidence type="ECO:0000313" key="10">
    <source>
        <dbReference type="Proteomes" id="UP000537131"/>
    </source>
</evidence>
<evidence type="ECO:0000256" key="2">
    <source>
        <dbReference type="ARBA" id="ARBA00022475"/>
    </source>
</evidence>
<evidence type="ECO:0000256" key="5">
    <source>
        <dbReference type="ARBA" id="ARBA00022692"/>
    </source>
</evidence>
<feature type="transmembrane region" description="Helical" evidence="8">
    <location>
        <begin position="162"/>
        <end position="188"/>
    </location>
</feature>
<feature type="transmembrane region" description="Helical" evidence="8">
    <location>
        <begin position="333"/>
        <end position="352"/>
    </location>
</feature>
<dbReference type="GO" id="GO:0005886">
    <property type="term" value="C:plasma membrane"/>
    <property type="evidence" value="ECO:0007669"/>
    <property type="project" value="UniProtKB-SubCell"/>
</dbReference>
<keyword evidence="6 8" id="KW-1133">Transmembrane helix</keyword>
<keyword evidence="2" id="KW-1003">Cell membrane</keyword>
<organism evidence="9 10">
    <name type="scientific">Clostridium muellerianum</name>
    <dbReference type="NCBI Taxonomy" id="2716538"/>
    <lineage>
        <taxon>Bacteria</taxon>
        <taxon>Bacillati</taxon>
        <taxon>Bacillota</taxon>
        <taxon>Clostridia</taxon>
        <taxon>Eubacteriales</taxon>
        <taxon>Clostridiaceae</taxon>
        <taxon>Clostridium</taxon>
    </lineage>
</organism>
<evidence type="ECO:0000256" key="1">
    <source>
        <dbReference type="ARBA" id="ARBA00004651"/>
    </source>
</evidence>
<feature type="transmembrane region" description="Helical" evidence="8">
    <location>
        <begin position="372"/>
        <end position="388"/>
    </location>
</feature>
<dbReference type="PANTHER" id="PTHR33908:SF11">
    <property type="entry name" value="MEMBRANE PROTEIN"/>
    <property type="match status" value="1"/>
</dbReference>
<feature type="transmembrane region" description="Helical" evidence="8">
    <location>
        <begin position="119"/>
        <end position="150"/>
    </location>
</feature>
<feature type="transmembrane region" description="Helical" evidence="8">
    <location>
        <begin position="90"/>
        <end position="107"/>
    </location>
</feature>
<dbReference type="Proteomes" id="UP000537131">
    <property type="component" value="Unassembled WGS sequence"/>
</dbReference>
<name>A0A7Y0EH18_9CLOT</name>
<evidence type="ECO:0000313" key="9">
    <source>
        <dbReference type="EMBL" id="NMM63293.1"/>
    </source>
</evidence>
<dbReference type="GO" id="GO:0016763">
    <property type="term" value="F:pentosyltransferase activity"/>
    <property type="evidence" value="ECO:0007669"/>
    <property type="project" value="TreeGrafter"/>
</dbReference>
<evidence type="ECO:0008006" key="11">
    <source>
        <dbReference type="Google" id="ProtNLM"/>
    </source>
</evidence>
<keyword evidence="4" id="KW-0808">Transferase</keyword>
<proteinExistence type="predicted"/>
<evidence type="ECO:0000256" key="7">
    <source>
        <dbReference type="ARBA" id="ARBA00023136"/>
    </source>
</evidence>
<accession>A0A7Y0EH18</accession>
<feature type="transmembrane region" description="Helical" evidence="8">
    <location>
        <begin position="18"/>
        <end position="37"/>
    </location>
</feature>
<feature type="transmembrane region" description="Helical" evidence="8">
    <location>
        <begin position="394"/>
        <end position="412"/>
    </location>
</feature>